<dbReference type="EMBL" id="HBKQ01008814">
    <property type="protein sequence ID" value="CAE2214616.1"/>
    <property type="molecule type" value="Transcribed_RNA"/>
</dbReference>
<dbReference type="AlphaFoldDB" id="A0A7S4I024"/>
<evidence type="ECO:0000313" key="1">
    <source>
        <dbReference type="EMBL" id="CAE2214616.1"/>
    </source>
</evidence>
<gene>
    <name evidence="1" type="ORF">OAUR00152_LOCUS5927</name>
</gene>
<name>A0A7S4I024_9STRA</name>
<proteinExistence type="predicted"/>
<organism evidence="1">
    <name type="scientific">Odontella aurita</name>
    <dbReference type="NCBI Taxonomy" id="265563"/>
    <lineage>
        <taxon>Eukaryota</taxon>
        <taxon>Sar</taxon>
        <taxon>Stramenopiles</taxon>
        <taxon>Ochrophyta</taxon>
        <taxon>Bacillariophyta</taxon>
        <taxon>Mediophyceae</taxon>
        <taxon>Biddulphiophycidae</taxon>
        <taxon>Eupodiscales</taxon>
        <taxon>Odontellaceae</taxon>
        <taxon>Odontella</taxon>
    </lineage>
</organism>
<reference evidence="1" key="1">
    <citation type="submission" date="2021-01" db="EMBL/GenBank/DDBJ databases">
        <authorList>
            <person name="Corre E."/>
            <person name="Pelletier E."/>
            <person name="Niang G."/>
            <person name="Scheremetjew M."/>
            <person name="Finn R."/>
            <person name="Kale V."/>
            <person name="Holt S."/>
            <person name="Cochrane G."/>
            <person name="Meng A."/>
            <person name="Brown T."/>
            <person name="Cohen L."/>
        </authorList>
    </citation>
    <scope>NUCLEOTIDE SEQUENCE</scope>
    <source>
        <strain evidence="1">Isolate 1302-5</strain>
    </source>
</reference>
<protein>
    <submittedName>
        <fullName evidence="1">Uncharacterized protein</fullName>
    </submittedName>
</protein>
<sequence length="125" mass="14306">MALSLRGENKIYRRLFPGGLDNGTCWQSSSRSRGAETNPRRDGQMLRLTKNLGSEKNGGFSPSRLYYSFQLFPVAYKMTATNFLHSLFWKDIDDARTVSFFPATIKAPNSAKISRTFCRHSLCWR</sequence>
<accession>A0A7S4I024</accession>